<evidence type="ECO:0000313" key="1">
    <source>
        <dbReference type="EMBL" id="ETW96097.1"/>
    </source>
</evidence>
<name>W4LDL9_ENTF1</name>
<evidence type="ECO:0000313" key="2">
    <source>
        <dbReference type="Proteomes" id="UP000019141"/>
    </source>
</evidence>
<organism evidence="1 2">
    <name type="scientific">Entotheonella factor</name>
    <dbReference type="NCBI Taxonomy" id="1429438"/>
    <lineage>
        <taxon>Bacteria</taxon>
        <taxon>Pseudomonadati</taxon>
        <taxon>Nitrospinota/Tectimicrobiota group</taxon>
        <taxon>Candidatus Tectimicrobiota</taxon>
        <taxon>Candidatus Entotheonellia</taxon>
        <taxon>Candidatus Entotheonellales</taxon>
        <taxon>Candidatus Entotheonellaceae</taxon>
        <taxon>Candidatus Entotheonella</taxon>
    </lineage>
</organism>
<dbReference type="HOGENOM" id="CLU_643462_0_0_7"/>
<dbReference type="InterPro" id="IPR006175">
    <property type="entry name" value="YjgF/YER057c/UK114"/>
</dbReference>
<sequence length="418" mass="45332">MPERSYAWPEGHWDWYQHLAFKHGVRAGEMIFVGGQVDKTPAGDPLRPYDLASQTEVVIRHIDTVLKEFGASLRHAVKLIAFYANDGSVDEAAFLARIGHHVLNHTGASIGGGLAITLVPLPCLALPGMMVEIEAIAMLGREGERLERITANPPELPPLPLPFSHGVRCGGHIWTSAQPSPSRQTRIQSPGDLIAQTDAAMTHTKQILEALGADLDDTVNLRTWYRGDGTRETWALAARQRAAYLTAPGPAVSALPTPNLPEGHMTRIDAWAMPGANGNRAARTYADLRDAWQWPLDLPQVAGLQCGDMVFVGQQVALDANGQPIAPGDLMEQTRQVMTSTRDVLAAFGLTLDDMVKQNSFYQGEADPETIVSNQRYRSSFYTEPAGASTGVPLPSFPLEALMVSVETVAMARHGHTA</sequence>
<dbReference type="Gene3D" id="3.30.1330.40">
    <property type="entry name" value="RutC-like"/>
    <property type="match status" value="3"/>
</dbReference>
<dbReference type="CDD" id="cd00448">
    <property type="entry name" value="YjgF_YER057c_UK114_family"/>
    <property type="match status" value="2"/>
</dbReference>
<comment type="caution">
    <text evidence="1">The sequence shown here is derived from an EMBL/GenBank/DDBJ whole genome shotgun (WGS) entry which is preliminary data.</text>
</comment>
<dbReference type="SUPFAM" id="SSF55298">
    <property type="entry name" value="YjgF-like"/>
    <property type="match status" value="3"/>
</dbReference>
<gene>
    <name evidence="1" type="ORF">ETSY1_27935</name>
</gene>
<dbReference type="InterPro" id="IPR035959">
    <property type="entry name" value="RutC-like_sf"/>
</dbReference>
<keyword evidence="2" id="KW-1185">Reference proteome</keyword>
<dbReference type="Proteomes" id="UP000019141">
    <property type="component" value="Unassembled WGS sequence"/>
</dbReference>
<dbReference type="PANTHER" id="PTHR43857:SF1">
    <property type="entry name" value="YJGH FAMILY PROTEIN"/>
    <property type="match status" value="1"/>
</dbReference>
<dbReference type="EMBL" id="AZHW01000832">
    <property type="protein sequence ID" value="ETW96097.1"/>
    <property type="molecule type" value="Genomic_DNA"/>
</dbReference>
<dbReference type="AlphaFoldDB" id="W4LDL9"/>
<accession>W4LDL9</accession>
<proteinExistence type="predicted"/>
<dbReference type="Pfam" id="PF01042">
    <property type="entry name" value="Ribonuc_L-PSP"/>
    <property type="match status" value="2"/>
</dbReference>
<protein>
    <submittedName>
        <fullName evidence="1">Uncharacterized protein</fullName>
    </submittedName>
</protein>
<dbReference type="PANTHER" id="PTHR43857">
    <property type="entry name" value="BLR7761 PROTEIN"/>
    <property type="match status" value="1"/>
</dbReference>
<reference evidence="1 2" key="1">
    <citation type="journal article" date="2014" name="Nature">
        <title>An environmental bacterial taxon with a large and distinct metabolic repertoire.</title>
        <authorList>
            <person name="Wilson M.C."/>
            <person name="Mori T."/>
            <person name="Ruckert C."/>
            <person name="Uria A.R."/>
            <person name="Helf M.J."/>
            <person name="Takada K."/>
            <person name="Gernert C."/>
            <person name="Steffens U.A."/>
            <person name="Heycke N."/>
            <person name="Schmitt S."/>
            <person name="Rinke C."/>
            <person name="Helfrich E.J."/>
            <person name="Brachmann A.O."/>
            <person name="Gurgui C."/>
            <person name="Wakimoto T."/>
            <person name="Kracht M."/>
            <person name="Crusemann M."/>
            <person name="Hentschel U."/>
            <person name="Abe I."/>
            <person name="Matsunaga S."/>
            <person name="Kalinowski J."/>
            <person name="Takeyama H."/>
            <person name="Piel J."/>
        </authorList>
    </citation>
    <scope>NUCLEOTIDE SEQUENCE [LARGE SCALE GENOMIC DNA]</scope>
    <source>
        <strain evidence="2">TSY1</strain>
    </source>
</reference>